<dbReference type="InterPro" id="IPR012337">
    <property type="entry name" value="RNaseH-like_sf"/>
</dbReference>
<name>U5QPQ2_GLOK1</name>
<accession>U5QPQ2</accession>
<dbReference type="PANTHER" id="PTHR47515">
    <property type="entry name" value="LOW CALCIUM RESPONSE LOCUS PROTEIN T"/>
    <property type="match status" value="1"/>
</dbReference>
<dbReference type="GO" id="GO:0015074">
    <property type="term" value="P:DNA integration"/>
    <property type="evidence" value="ECO:0007669"/>
    <property type="project" value="InterPro"/>
</dbReference>
<dbReference type="Pfam" id="PF13683">
    <property type="entry name" value="rve_3"/>
    <property type="match status" value="1"/>
</dbReference>
<dbReference type="eggNOG" id="COG2801">
    <property type="taxonomic scope" value="Bacteria"/>
</dbReference>
<dbReference type="SUPFAM" id="SSF53098">
    <property type="entry name" value="Ribonuclease H-like"/>
    <property type="match status" value="1"/>
</dbReference>
<dbReference type="PROSITE" id="PS50994">
    <property type="entry name" value="INTEGRASE"/>
    <property type="match status" value="1"/>
</dbReference>
<dbReference type="InterPro" id="IPR036397">
    <property type="entry name" value="RNaseH_sf"/>
</dbReference>
<feature type="domain" description="Integrase catalytic" evidence="1">
    <location>
        <begin position="1"/>
        <end position="127"/>
    </location>
</feature>
<protein>
    <submittedName>
        <fullName evidence="2">Transposase</fullName>
    </submittedName>
</protein>
<organism evidence="2 3">
    <name type="scientific">Gloeobacter kilaueensis (strain ATCC BAA-2537 / CCAP 1431/1 / ULC 316 / JS1)</name>
    <dbReference type="NCBI Taxonomy" id="1183438"/>
    <lineage>
        <taxon>Bacteria</taxon>
        <taxon>Bacillati</taxon>
        <taxon>Cyanobacteriota</taxon>
        <taxon>Cyanophyceae</taxon>
        <taxon>Gloeobacterales</taxon>
        <taxon>Gloeobacteraceae</taxon>
        <taxon>Gloeobacter</taxon>
    </lineage>
</organism>
<sequence>MFQIPWLDFQHKAVQLVQTVPQAVERYGKPRRICVDNGPEFVSKELDLWAYTNGVELDFSRPGKPTDNAHCESFNSRLRQECLNQHWFLSVADSRQKLEEWRVDYNQYRPHSLLGGMTPIEFACATSPDPLLV</sequence>
<dbReference type="Gene3D" id="3.30.420.10">
    <property type="entry name" value="Ribonuclease H-like superfamily/Ribonuclease H"/>
    <property type="match status" value="1"/>
</dbReference>
<dbReference type="KEGG" id="glj:GKIL_3358"/>
<dbReference type="PANTHER" id="PTHR47515:SF1">
    <property type="entry name" value="BLR2054 PROTEIN"/>
    <property type="match status" value="1"/>
</dbReference>
<gene>
    <name evidence="2" type="ORF">GKIL_3358</name>
</gene>
<dbReference type="STRING" id="1183438.GKIL_3358"/>
<proteinExistence type="predicted"/>
<dbReference type="Proteomes" id="UP000017396">
    <property type="component" value="Chromosome"/>
</dbReference>
<keyword evidence="3" id="KW-1185">Reference proteome</keyword>
<reference evidence="2 3" key="1">
    <citation type="journal article" date="2013" name="PLoS ONE">
        <title>Cultivation and Complete Genome Sequencing of Gloeobacter kilaueensis sp. nov., from a Lava Cave in Kilauea Caldera, Hawai'i.</title>
        <authorList>
            <person name="Saw J.H."/>
            <person name="Schatz M."/>
            <person name="Brown M.V."/>
            <person name="Kunkel D.D."/>
            <person name="Foster J.S."/>
            <person name="Shick H."/>
            <person name="Christensen S."/>
            <person name="Hou S."/>
            <person name="Wan X."/>
            <person name="Donachie S.P."/>
        </authorList>
    </citation>
    <scope>NUCLEOTIDE SEQUENCE [LARGE SCALE GENOMIC DNA]</scope>
    <source>
        <strain evidence="3">JS</strain>
    </source>
</reference>
<dbReference type="EMBL" id="CP003587">
    <property type="protein sequence ID" value="AGY59604.1"/>
    <property type="molecule type" value="Genomic_DNA"/>
</dbReference>
<evidence type="ECO:0000313" key="2">
    <source>
        <dbReference type="EMBL" id="AGY59604.1"/>
    </source>
</evidence>
<dbReference type="GO" id="GO:0003676">
    <property type="term" value="F:nucleic acid binding"/>
    <property type="evidence" value="ECO:0007669"/>
    <property type="project" value="InterPro"/>
</dbReference>
<evidence type="ECO:0000259" key="1">
    <source>
        <dbReference type="PROSITE" id="PS50994"/>
    </source>
</evidence>
<dbReference type="HOGENOM" id="CLU_027402_31_6_3"/>
<dbReference type="AlphaFoldDB" id="U5QPQ2"/>
<evidence type="ECO:0000313" key="3">
    <source>
        <dbReference type="Proteomes" id="UP000017396"/>
    </source>
</evidence>
<dbReference type="InterPro" id="IPR001584">
    <property type="entry name" value="Integrase_cat-core"/>
</dbReference>